<accession>A0A699REP2</accession>
<feature type="compositionally biased region" description="Low complexity" evidence="1">
    <location>
        <begin position="69"/>
        <end position="85"/>
    </location>
</feature>
<organism evidence="2">
    <name type="scientific">Tanacetum cinerariifolium</name>
    <name type="common">Dalmatian daisy</name>
    <name type="synonym">Chrysanthemum cinerariifolium</name>
    <dbReference type="NCBI Taxonomy" id="118510"/>
    <lineage>
        <taxon>Eukaryota</taxon>
        <taxon>Viridiplantae</taxon>
        <taxon>Streptophyta</taxon>
        <taxon>Embryophyta</taxon>
        <taxon>Tracheophyta</taxon>
        <taxon>Spermatophyta</taxon>
        <taxon>Magnoliopsida</taxon>
        <taxon>eudicotyledons</taxon>
        <taxon>Gunneridae</taxon>
        <taxon>Pentapetalae</taxon>
        <taxon>asterids</taxon>
        <taxon>campanulids</taxon>
        <taxon>Asterales</taxon>
        <taxon>Asteraceae</taxon>
        <taxon>Asteroideae</taxon>
        <taxon>Anthemideae</taxon>
        <taxon>Anthemidinae</taxon>
        <taxon>Tanacetum</taxon>
    </lineage>
</organism>
<sequence length="85" mass="8910">MAISVISVSSDSSKDSVGTPARRVILFSTIPTTILNTTPVITPPTTQTDTTVIPTEAPIITPTLPPSLDYTSTSPDYSPTSETES</sequence>
<name>A0A699REP2_TANCI</name>
<reference evidence="2" key="1">
    <citation type="journal article" date="2019" name="Sci. Rep.">
        <title>Draft genome of Tanacetum cinerariifolium, the natural source of mosquito coil.</title>
        <authorList>
            <person name="Yamashiro T."/>
            <person name="Shiraishi A."/>
            <person name="Satake H."/>
            <person name="Nakayama K."/>
        </authorList>
    </citation>
    <scope>NUCLEOTIDE SEQUENCE</scope>
</reference>
<dbReference type="AlphaFoldDB" id="A0A699REP2"/>
<feature type="compositionally biased region" description="Low complexity" evidence="1">
    <location>
        <begin position="39"/>
        <end position="55"/>
    </location>
</feature>
<evidence type="ECO:0000313" key="2">
    <source>
        <dbReference type="EMBL" id="GFC83537.1"/>
    </source>
</evidence>
<protein>
    <submittedName>
        <fullName evidence="2">Uncharacterized protein</fullName>
    </submittedName>
</protein>
<evidence type="ECO:0000256" key="1">
    <source>
        <dbReference type="SAM" id="MobiDB-lite"/>
    </source>
</evidence>
<gene>
    <name evidence="2" type="ORF">Tci_855507</name>
</gene>
<feature type="non-terminal residue" evidence="2">
    <location>
        <position position="85"/>
    </location>
</feature>
<feature type="compositionally biased region" description="Low complexity" evidence="1">
    <location>
        <begin position="1"/>
        <end position="17"/>
    </location>
</feature>
<dbReference type="EMBL" id="BKCJ011089987">
    <property type="protein sequence ID" value="GFC83537.1"/>
    <property type="molecule type" value="Genomic_DNA"/>
</dbReference>
<feature type="region of interest" description="Disordered" evidence="1">
    <location>
        <begin position="1"/>
        <end position="20"/>
    </location>
</feature>
<comment type="caution">
    <text evidence="2">The sequence shown here is derived from an EMBL/GenBank/DDBJ whole genome shotgun (WGS) entry which is preliminary data.</text>
</comment>
<proteinExistence type="predicted"/>
<feature type="region of interest" description="Disordered" evidence="1">
    <location>
        <begin position="39"/>
        <end position="85"/>
    </location>
</feature>